<proteinExistence type="predicted"/>
<dbReference type="Proteomes" id="UP000288805">
    <property type="component" value="Unassembled WGS sequence"/>
</dbReference>
<evidence type="ECO:0000313" key="1">
    <source>
        <dbReference type="EMBL" id="RVX10277.1"/>
    </source>
</evidence>
<protein>
    <submittedName>
        <fullName evidence="1">Retrovirus-related Pol polyprotein from transposon RE1</fullName>
    </submittedName>
</protein>
<organism evidence="1 2">
    <name type="scientific">Vitis vinifera</name>
    <name type="common">Grape</name>
    <dbReference type="NCBI Taxonomy" id="29760"/>
    <lineage>
        <taxon>Eukaryota</taxon>
        <taxon>Viridiplantae</taxon>
        <taxon>Streptophyta</taxon>
        <taxon>Embryophyta</taxon>
        <taxon>Tracheophyta</taxon>
        <taxon>Spermatophyta</taxon>
        <taxon>Magnoliopsida</taxon>
        <taxon>eudicotyledons</taxon>
        <taxon>Gunneridae</taxon>
        <taxon>Pentapetalae</taxon>
        <taxon>rosids</taxon>
        <taxon>Vitales</taxon>
        <taxon>Vitaceae</taxon>
        <taxon>Viteae</taxon>
        <taxon>Vitis</taxon>
    </lineage>
</organism>
<dbReference type="PANTHER" id="PTHR11439:SF517">
    <property type="entry name" value="CYSTEINE-RICH RLK (RECEPTOR-LIKE PROTEIN KINASE) 8"/>
    <property type="match status" value="1"/>
</dbReference>
<dbReference type="AlphaFoldDB" id="A0A438JMV7"/>
<gene>
    <name evidence="1" type="primary">RE1_2194</name>
    <name evidence="1" type="ORF">CK203_016122</name>
</gene>
<dbReference type="EMBL" id="QGNW01000035">
    <property type="protein sequence ID" value="RVX10277.1"/>
    <property type="molecule type" value="Genomic_DNA"/>
</dbReference>
<name>A0A438JMV7_VITVI</name>
<comment type="caution">
    <text evidence="1">The sequence shown here is derived from an EMBL/GenBank/DDBJ whole genome shotgun (WGS) entry which is preliminary data.</text>
</comment>
<reference evidence="1 2" key="1">
    <citation type="journal article" date="2018" name="PLoS Genet.">
        <title>Population sequencing reveals clonal diversity and ancestral inbreeding in the grapevine cultivar Chardonnay.</title>
        <authorList>
            <person name="Roach M.J."/>
            <person name="Johnson D.L."/>
            <person name="Bohlmann J."/>
            <person name="van Vuuren H.J."/>
            <person name="Jones S.J."/>
            <person name="Pretorius I.S."/>
            <person name="Schmidt S.A."/>
            <person name="Borneman A.R."/>
        </authorList>
    </citation>
    <scope>NUCLEOTIDE SEQUENCE [LARGE SCALE GENOMIC DNA]</scope>
    <source>
        <strain evidence="2">cv. Chardonnay</strain>
        <tissue evidence="1">Leaf</tissue>
    </source>
</reference>
<dbReference type="PANTHER" id="PTHR11439">
    <property type="entry name" value="GAG-POL-RELATED RETROTRANSPOSON"/>
    <property type="match status" value="1"/>
</dbReference>
<accession>A0A438JMV7</accession>
<evidence type="ECO:0000313" key="2">
    <source>
        <dbReference type="Proteomes" id="UP000288805"/>
    </source>
</evidence>
<sequence>MYLTTTQPDVMFMVSLINKFMDCPNELHLQATKRTLRYLKGIIGFGVFYKEGGSEELIAYTDSDYADYAEDLDDRKSTLGYVFMLSSGVMSWSSKKQP</sequence>